<reference evidence="1 2" key="2">
    <citation type="journal article" date="2008" name="Nature">
        <title>The Phaeodactylum genome reveals the evolutionary history of diatom genomes.</title>
        <authorList>
            <person name="Bowler C."/>
            <person name="Allen A.E."/>
            <person name="Badger J.H."/>
            <person name="Grimwood J."/>
            <person name="Jabbari K."/>
            <person name="Kuo A."/>
            <person name="Maheswari U."/>
            <person name="Martens C."/>
            <person name="Maumus F."/>
            <person name="Otillar R.P."/>
            <person name="Rayko E."/>
            <person name="Salamov A."/>
            <person name="Vandepoele K."/>
            <person name="Beszteri B."/>
            <person name="Gruber A."/>
            <person name="Heijde M."/>
            <person name="Katinka M."/>
            <person name="Mock T."/>
            <person name="Valentin K."/>
            <person name="Verret F."/>
            <person name="Berges J.A."/>
            <person name="Brownlee C."/>
            <person name="Cadoret J.P."/>
            <person name="Chiovitti A."/>
            <person name="Choi C.J."/>
            <person name="Coesel S."/>
            <person name="De Martino A."/>
            <person name="Detter J.C."/>
            <person name="Durkin C."/>
            <person name="Falciatore A."/>
            <person name="Fournet J."/>
            <person name="Haruta M."/>
            <person name="Huysman M.J."/>
            <person name="Jenkins B.D."/>
            <person name="Jiroutova K."/>
            <person name="Jorgensen R.E."/>
            <person name="Joubert Y."/>
            <person name="Kaplan A."/>
            <person name="Kroger N."/>
            <person name="Kroth P.G."/>
            <person name="La Roche J."/>
            <person name="Lindquist E."/>
            <person name="Lommer M."/>
            <person name="Martin-Jezequel V."/>
            <person name="Lopez P.J."/>
            <person name="Lucas S."/>
            <person name="Mangogna M."/>
            <person name="McGinnis K."/>
            <person name="Medlin L.K."/>
            <person name="Montsant A."/>
            <person name="Oudot-Le Secq M.P."/>
            <person name="Napoli C."/>
            <person name="Obornik M."/>
            <person name="Parker M.S."/>
            <person name="Petit J.L."/>
            <person name="Porcel B.M."/>
            <person name="Poulsen N."/>
            <person name="Robison M."/>
            <person name="Rychlewski L."/>
            <person name="Rynearson T.A."/>
            <person name="Schmutz J."/>
            <person name="Shapiro H."/>
            <person name="Siaut M."/>
            <person name="Stanley M."/>
            <person name="Sussman M.R."/>
            <person name="Taylor A.R."/>
            <person name="Vardi A."/>
            <person name="von Dassow P."/>
            <person name="Vyverman W."/>
            <person name="Willis A."/>
            <person name="Wyrwicz L.S."/>
            <person name="Rokhsar D.S."/>
            <person name="Weissenbach J."/>
            <person name="Armbrust E.V."/>
            <person name="Green B.R."/>
            <person name="Van de Peer Y."/>
            <person name="Grigoriev I.V."/>
        </authorList>
    </citation>
    <scope>NUCLEOTIDE SEQUENCE [LARGE SCALE GENOMIC DNA]</scope>
    <source>
        <strain evidence="1 2">CCMP1335</strain>
    </source>
</reference>
<proteinExistence type="predicted"/>
<dbReference type="KEGG" id="tps:THAPSDRAFT_bd1109"/>
<protein>
    <submittedName>
        <fullName evidence="1">Uncharacterized protein</fullName>
    </submittedName>
</protein>
<organism evidence="1 2">
    <name type="scientific">Thalassiosira pseudonana</name>
    <name type="common">Marine diatom</name>
    <name type="synonym">Cyclotella nana</name>
    <dbReference type="NCBI Taxonomy" id="35128"/>
    <lineage>
        <taxon>Eukaryota</taxon>
        <taxon>Sar</taxon>
        <taxon>Stramenopiles</taxon>
        <taxon>Ochrophyta</taxon>
        <taxon>Bacillariophyta</taxon>
        <taxon>Coscinodiscophyceae</taxon>
        <taxon>Thalassiosirophycidae</taxon>
        <taxon>Thalassiosirales</taxon>
        <taxon>Thalassiosiraceae</taxon>
        <taxon>Thalassiosira</taxon>
    </lineage>
</organism>
<dbReference type="InParanoid" id="B8LEZ9"/>
<accession>B8LEZ9</accession>
<dbReference type="RefSeq" id="XP_002297606.1">
    <property type="nucleotide sequence ID" value="XM_002297570.1"/>
</dbReference>
<dbReference type="PANTHER" id="PTHR39444">
    <property type="entry name" value="SITE-SPECIFIC DNA-METHYLTRANSFERASE (ADENINE-SPECIFIC)"/>
    <property type="match status" value="1"/>
</dbReference>
<dbReference type="EMBL" id="DS999458">
    <property type="protein sequence ID" value="EED86097.1"/>
    <property type="molecule type" value="Genomic_DNA"/>
</dbReference>
<dbReference type="HOGENOM" id="CLU_1206923_0_0_1"/>
<dbReference type="Proteomes" id="UP000001449">
    <property type="component" value="Unassembled WGS sequence"/>
</dbReference>
<evidence type="ECO:0000313" key="2">
    <source>
        <dbReference type="Proteomes" id="UP000001449"/>
    </source>
</evidence>
<sequence>MALQSSRRHAFETNSLDHCETPLCAYENVQTVLEMMAKHLHVQPSKLRIWDPYYCDGTVKQHLASLGYDRVINENVDFYKRVEDNTIPEHDVLLTNPPYSGDHIERLLKFVTTVNDKPFCLLMPNWVARKKEYKSIIGKTNLFYVSPIEVYTYAMPTWNSKPEHVDEETGKTTPYLSSWYVSLRSNSEATGRIENKLDSIAKRQQPPVWVVAKTVKSTGAPNSLTTLLCVSMGAMKSHGTIFVP</sequence>
<dbReference type="PANTHER" id="PTHR39444:SF3">
    <property type="entry name" value="SITE-SPECIFIC DNA-METHYLTRANSFERASE (ADENINE-SPECIFIC)"/>
    <property type="match status" value="1"/>
</dbReference>
<evidence type="ECO:0000313" key="1">
    <source>
        <dbReference type="EMBL" id="EED86097.1"/>
    </source>
</evidence>
<gene>
    <name evidence="1" type="ORF">THAPSDRAFT_bd1109</name>
</gene>
<dbReference type="PaxDb" id="35128-Thapsdraft1109"/>
<keyword evidence="2" id="KW-1185">Reference proteome</keyword>
<reference evidence="1 2" key="1">
    <citation type="journal article" date="2004" name="Science">
        <title>The genome of the diatom Thalassiosira pseudonana: ecology, evolution, and metabolism.</title>
        <authorList>
            <person name="Armbrust E.V."/>
            <person name="Berges J.A."/>
            <person name="Bowler C."/>
            <person name="Green B.R."/>
            <person name="Martinez D."/>
            <person name="Putnam N.H."/>
            <person name="Zhou S."/>
            <person name="Allen A.E."/>
            <person name="Apt K.E."/>
            <person name="Bechner M."/>
            <person name="Brzezinski M.A."/>
            <person name="Chaal B.K."/>
            <person name="Chiovitti A."/>
            <person name="Davis A.K."/>
            <person name="Demarest M.S."/>
            <person name="Detter J.C."/>
            <person name="Glavina T."/>
            <person name="Goodstein D."/>
            <person name="Hadi M.Z."/>
            <person name="Hellsten U."/>
            <person name="Hildebrand M."/>
            <person name="Jenkins B.D."/>
            <person name="Jurka J."/>
            <person name="Kapitonov V.V."/>
            <person name="Kroger N."/>
            <person name="Lau W.W."/>
            <person name="Lane T.W."/>
            <person name="Larimer F.W."/>
            <person name="Lippmeier J.C."/>
            <person name="Lucas S."/>
            <person name="Medina M."/>
            <person name="Montsant A."/>
            <person name="Obornik M."/>
            <person name="Parker M.S."/>
            <person name="Palenik B."/>
            <person name="Pazour G.J."/>
            <person name="Richardson P.M."/>
            <person name="Rynearson T.A."/>
            <person name="Saito M.A."/>
            <person name="Schwartz D.C."/>
            <person name="Thamatrakoln K."/>
            <person name="Valentin K."/>
            <person name="Vardi A."/>
            <person name="Wilkerson F.P."/>
            <person name="Rokhsar D.S."/>
        </authorList>
    </citation>
    <scope>NUCLEOTIDE SEQUENCE [LARGE SCALE GENOMIC DNA]</scope>
    <source>
        <strain evidence="1 2">CCMP1335</strain>
    </source>
</reference>
<dbReference type="GeneID" id="7453258"/>
<name>B8LEZ9_THAPS</name>
<dbReference type="AlphaFoldDB" id="B8LEZ9"/>
<dbReference type="eggNOG" id="ENOG502S29B">
    <property type="taxonomic scope" value="Eukaryota"/>
</dbReference>